<dbReference type="RefSeq" id="WP_119059084.1">
    <property type="nucleotide sequence ID" value="NZ_UNSC01000002.1"/>
</dbReference>
<evidence type="ECO:0000313" key="5">
    <source>
        <dbReference type="Proteomes" id="UP000262142"/>
    </source>
</evidence>
<evidence type="ECO:0000259" key="3">
    <source>
        <dbReference type="Pfam" id="PF23357"/>
    </source>
</evidence>
<evidence type="ECO:0000256" key="1">
    <source>
        <dbReference type="SAM" id="Phobius"/>
    </source>
</evidence>
<keyword evidence="1" id="KW-0472">Membrane</keyword>
<feature type="transmembrane region" description="Helical" evidence="1">
    <location>
        <begin position="525"/>
        <end position="547"/>
    </location>
</feature>
<accession>A0A383TXI5</accession>
<proteinExistence type="predicted"/>
<reference evidence="4 5" key="1">
    <citation type="submission" date="2018-09" db="EMBL/GenBank/DDBJ databases">
        <authorList>
            <consortium name="Pathogen Informatics"/>
        </authorList>
    </citation>
    <scope>NUCLEOTIDE SEQUENCE [LARGE SCALE GENOMIC DNA]</scope>
    <source>
        <strain evidence="4 5">OH-22767</strain>
    </source>
</reference>
<gene>
    <name evidence="4" type="ORF">SAMEA104719789_00651</name>
</gene>
<protein>
    <submittedName>
        <fullName evidence="4">Gliding-associated putative ABC transporter substrate-binding component GldG</fullName>
    </submittedName>
</protein>
<dbReference type="Pfam" id="PF09822">
    <property type="entry name" value="ABC_transp_aux"/>
    <property type="match status" value="1"/>
</dbReference>
<keyword evidence="1" id="KW-0812">Transmembrane</keyword>
<organism evidence="4 5">
    <name type="scientific">Candidatus Ornithobacterium hominis</name>
    <dbReference type="NCBI Taxonomy" id="2497989"/>
    <lineage>
        <taxon>Bacteria</taxon>
        <taxon>Pseudomonadati</taxon>
        <taxon>Bacteroidota</taxon>
        <taxon>Flavobacteriia</taxon>
        <taxon>Flavobacteriales</taxon>
        <taxon>Weeksellaceae</taxon>
        <taxon>Ornithobacterium</taxon>
    </lineage>
</organism>
<sequence length="553" mass="63052">MKNWIIAIGILILIALSQWVETRWDFTENQRFTLTESAKELLQTPEMPLHINFYLDGEMTGSFRALRNEVLQWVKLFHQENKSIEYSIINPVAEGLNLDSLANLGIQGLAVPTESKILRIFPYASFNYNGKTHVISVLNNRKIPVNDRAEQSIAEIPNKFFKALKNVVQTQKPKIGLMVHHDELLPQYLDGFLMAASPYFQFEPLTTPITSGTGELDIQKIPEPDSLAAIISAKPIKPFSDNDKIYLDQYLMKGGNLMFLTENVDAEMDSLFRSDNIVSFPRDNNLDDLLFAYGLRIAPSLIKDLQAAYVTLAIGNVEQNTAYEQFPWVYFPLAISPKNHQINQNLNNPLKFEFANPIEILPRESTHYQILLSTSPYTQLQKPLSYINFSEIDRTIPENYLEGTPFPLAVLVSGEIGSAYAGRIVSQQLNNFKSKTQQGKLLLISDGDFIKNHVFRGTPLPLGADKYSLRPDLKSAPNVIYDNANFLINALQYMLGENLNFGFDTDSESYKILNKSLVQNAKNEWRWLSVFIPSIFLSLLFFIIYFYRKKKFS</sequence>
<dbReference type="Proteomes" id="UP000262142">
    <property type="component" value="Unassembled WGS sequence"/>
</dbReference>
<dbReference type="Pfam" id="PF23357">
    <property type="entry name" value="DUF7088"/>
    <property type="match status" value="1"/>
</dbReference>
<name>A0A383TXI5_9FLAO</name>
<dbReference type="EMBL" id="UNSC01000002">
    <property type="protein sequence ID" value="SZD71601.1"/>
    <property type="molecule type" value="Genomic_DNA"/>
</dbReference>
<keyword evidence="5" id="KW-1185">Reference proteome</keyword>
<dbReference type="InterPro" id="IPR055396">
    <property type="entry name" value="DUF7088"/>
</dbReference>
<feature type="domain" description="DUF7088" evidence="3">
    <location>
        <begin position="28"/>
        <end position="125"/>
    </location>
</feature>
<feature type="domain" description="ABC-type uncharacterised transport system" evidence="2">
    <location>
        <begin position="172"/>
        <end position="479"/>
    </location>
</feature>
<keyword evidence="1" id="KW-1133">Transmembrane helix</keyword>
<dbReference type="InterPro" id="IPR019196">
    <property type="entry name" value="ABC_transp_unknown"/>
</dbReference>
<dbReference type="AlphaFoldDB" id="A0A383TXI5"/>
<dbReference type="OrthoDB" id="9777219at2"/>
<evidence type="ECO:0000313" key="4">
    <source>
        <dbReference type="EMBL" id="SZD71601.1"/>
    </source>
</evidence>
<evidence type="ECO:0000259" key="2">
    <source>
        <dbReference type="Pfam" id="PF09822"/>
    </source>
</evidence>